<evidence type="ECO:0000313" key="7">
    <source>
        <dbReference type="Proteomes" id="UP000436522"/>
    </source>
</evidence>
<dbReference type="GO" id="GO:0016020">
    <property type="term" value="C:membrane"/>
    <property type="evidence" value="ECO:0007669"/>
    <property type="project" value="TreeGrafter"/>
</dbReference>
<dbReference type="PROSITE" id="PS51892">
    <property type="entry name" value="SUBTILASE"/>
    <property type="match status" value="1"/>
</dbReference>
<dbReference type="PANTHER" id="PTHR42884:SF14">
    <property type="entry name" value="NEUROENDOCRINE CONVERTASE 1"/>
    <property type="match status" value="1"/>
</dbReference>
<keyword evidence="7" id="KW-1185">Reference proteome</keyword>
<sequence>MFRKSKIRERLETLRELPGVLPTRAERSDGTARLSQSLRSEDIETALSASREQLLGMSIEATSQDTALELYSDPLLRDQMIGFADAGMNFFHGDEEYWRLRRDERAARGGNGAVNRVFVQHQRLLLETSRVVLRMADDASENARDDALTRHQVILVDSKGLPPNVLRGHCNTVNVVDACLALMEEDAVDYAEPDFIEHVGQRFTPNDPLFGQQWHHINIQSEAAWDLTLGEGVNIAVIDNGFHTSHTDLRFGTASGWYRTTPDLQDADFVLGTAEMPSDSHGTACAGMISASADNGVGGCGVAPGADIRMIACLLDQVGTQSTLARAVGYAAAPSSEGGTATGADIIACSLGPNGANWEMRAVLSEAIDVAATQGRDGKGCPILWACTNGNYEIVHDEVCSHPEVMAVGRSTRDDADDGTGYGPQLEFLAPGRNVFLPGSGDGHQAVTGTSFAAPCAAGIGALVLSKKPDLTASELRTLMRDSCDKVGSLPYIGGRNTRFGYGRANAANAVAEAIRLSTGV</sequence>
<dbReference type="SUPFAM" id="SSF52743">
    <property type="entry name" value="Subtilisin-like"/>
    <property type="match status" value="1"/>
</dbReference>
<dbReference type="PRINTS" id="PR00723">
    <property type="entry name" value="SUBTILISIN"/>
</dbReference>
<dbReference type="InterPro" id="IPR023828">
    <property type="entry name" value="Peptidase_S8_Ser-AS"/>
</dbReference>
<dbReference type="Gene3D" id="3.40.50.200">
    <property type="entry name" value="Peptidase S8/S53 domain"/>
    <property type="match status" value="1"/>
</dbReference>
<dbReference type="Proteomes" id="UP000436522">
    <property type="component" value="Unassembled WGS sequence"/>
</dbReference>
<feature type="active site" description="Charge relay system" evidence="4">
    <location>
        <position position="281"/>
    </location>
</feature>
<keyword evidence="3 4" id="KW-0720">Serine protease</keyword>
<comment type="similarity">
    <text evidence="4">Belongs to the peptidase S8 family.</text>
</comment>
<evidence type="ECO:0000256" key="1">
    <source>
        <dbReference type="ARBA" id="ARBA00022670"/>
    </source>
</evidence>
<evidence type="ECO:0000256" key="2">
    <source>
        <dbReference type="ARBA" id="ARBA00022801"/>
    </source>
</evidence>
<dbReference type="Pfam" id="PF00082">
    <property type="entry name" value="Peptidase_S8"/>
    <property type="match status" value="1"/>
</dbReference>
<dbReference type="InterPro" id="IPR015500">
    <property type="entry name" value="Peptidase_S8_subtilisin-rel"/>
</dbReference>
<evidence type="ECO:0000256" key="3">
    <source>
        <dbReference type="ARBA" id="ARBA00022825"/>
    </source>
</evidence>
<gene>
    <name evidence="6" type="ORF">So717_42850</name>
</gene>
<evidence type="ECO:0000256" key="4">
    <source>
        <dbReference type="PROSITE-ProRule" id="PRU01240"/>
    </source>
</evidence>
<feature type="domain" description="Peptidase S8/S53" evidence="5">
    <location>
        <begin position="230"/>
        <end position="503"/>
    </location>
</feature>
<dbReference type="InterPro" id="IPR036852">
    <property type="entry name" value="Peptidase_S8/S53_dom_sf"/>
</dbReference>
<keyword evidence="2 4" id="KW-0378">Hydrolase</keyword>
<dbReference type="InterPro" id="IPR022398">
    <property type="entry name" value="Peptidase_S8_His-AS"/>
</dbReference>
<dbReference type="EMBL" id="BLIV01000014">
    <property type="protein sequence ID" value="GFE52532.1"/>
    <property type="molecule type" value="Genomic_DNA"/>
</dbReference>
<dbReference type="PROSITE" id="PS00138">
    <property type="entry name" value="SUBTILASE_SER"/>
    <property type="match status" value="1"/>
</dbReference>
<organism evidence="6 7">
    <name type="scientific">Roseobacter cerasinus</name>
    <dbReference type="NCBI Taxonomy" id="2602289"/>
    <lineage>
        <taxon>Bacteria</taxon>
        <taxon>Pseudomonadati</taxon>
        <taxon>Pseudomonadota</taxon>
        <taxon>Alphaproteobacteria</taxon>
        <taxon>Rhodobacterales</taxon>
        <taxon>Roseobacteraceae</taxon>
        <taxon>Roseobacter</taxon>
    </lineage>
</organism>
<evidence type="ECO:0000259" key="5">
    <source>
        <dbReference type="Pfam" id="PF00082"/>
    </source>
</evidence>
<dbReference type="OrthoDB" id="9816306at2"/>
<dbReference type="GO" id="GO:0004252">
    <property type="term" value="F:serine-type endopeptidase activity"/>
    <property type="evidence" value="ECO:0007669"/>
    <property type="project" value="UniProtKB-UniRule"/>
</dbReference>
<proteinExistence type="inferred from homology"/>
<protein>
    <recommendedName>
        <fullName evidence="5">Peptidase S8/S53 domain-containing protein</fullName>
    </recommendedName>
</protein>
<dbReference type="PROSITE" id="PS00137">
    <property type="entry name" value="SUBTILASE_HIS"/>
    <property type="match status" value="1"/>
</dbReference>
<accession>A0A640VXX5</accession>
<dbReference type="GO" id="GO:0016485">
    <property type="term" value="P:protein processing"/>
    <property type="evidence" value="ECO:0007669"/>
    <property type="project" value="TreeGrafter"/>
</dbReference>
<keyword evidence="1 4" id="KW-0645">Protease</keyword>
<name>A0A640VXX5_9RHOB</name>
<dbReference type="RefSeq" id="WP_159981294.1">
    <property type="nucleotide sequence ID" value="NZ_BLIV01000014.1"/>
</dbReference>
<comment type="caution">
    <text evidence="6">The sequence shown here is derived from an EMBL/GenBank/DDBJ whole genome shotgun (WGS) entry which is preliminary data.</text>
</comment>
<dbReference type="PANTHER" id="PTHR42884">
    <property type="entry name" value="PROPROTEIN CONVERTASE SUBTILISIN/KEXIN-RELATED"/>
    <property type="match status" value="1"/>
</dbReference>
<feature type="active site" description="Charge relay system" evidence="4">
    <location>
        <position position="239"/>
    </location>
</feature>
<dbReference type="InterPro" id="IPR000209">
    <property type="entry name" value="Peptidase_S8/S53_dom"/>
</dbReference>
<feature type="active site" description="Charge relay system" evidence="4">
    <location>
        <position position="451"/>
    </location>
</feature>
<dbReference type="AlphaFoldDB" id="A0A640VXX5"/>
<reference evidence="6 7" key="1">
    <citation type="submission" date="2019-12" db="EMBL/GenBank/DDBJ databases">
        <title>Roseobacter cerasinus sp. nov., isolated from seawater around aquaculture.</title>
        <authorList>
            <person name="Muramatsu S."/>
            <person name="Takabe Y."/>
            <person name="Mori K."/>
            <person name="Takaichi S."/>
            <person name="Hanada S."/>
        </authorList>
    </citation>
    <scope>NUCLEOTIDE SEQUENCE [LARGE SCALE GENOMIC DNA]</scope>
    <source>
        <strain evidence="6 7">AI77</strain>
    </source>
</reference>
<evidence type="ECO:0000313" key="6">
    <source>
        <dbReference type="EMBL" id="GFE52532.1"/>
    </source>
</evidence>